<evidence type="ECO:0000313" key="1">
    <source>
        <dbReference type="EMBL" id="XFO70700.1"/>
    </source>
</evidence>
<dbReference type="EMBL" id="CP155571">
    <property type="protein sequence ID" value="XFO70700.1"/>
    <property type="molecule type" value="Genomic_DNA"/>
</dbReference>
<proteinExistence type="predicted"/>
<organism evidence="1 2">
    <name type="scientific">Sporomusa acidovorans (strain ATCC 49682 / DSM 3132 / Mol)</name>
    <dbReference type="NCBI Taxonomy" id="1123286"/>
    <lineage>
        <taxon>Bacteria</taxon>
        <taxon>Bacillati</taxon>
        <taxon>Bacillota</taxon>
        <taxon>Negativicutes</taxon>
        <taxon>Selenomonadales</taxon>
        <taxon>Sporomusaceae</taxon>
        <taxon>Sporomusa</taxon>
    </lineage>
</organism>
<protein>
    <submittedName>
        <fullName evidence="1">Uncharacterized protein</fullName>
    </submittedName>
</protein>
<reference evidence="1" key="1">
    <citation type="submission" date="2024-05" db="EMBL/GenBank/DDBJ databases">
        <title>Isolation and characterization of Sporomusa carbonis sp. nov., a carboxydotrophic hydrogenogen in the genus of Sporomusa isolated from a charcoal burning pile.</title>
        <authorList>
            <person name="Boeer T."/>
            <person name="Rosenbaum F."/>
            <person name="Eysell L."/>
            <person name="Mueller V."/>
            <person name="Daniel R."/>
            <person name="Poehlein A."/>
        </authorList>
    </citation>
    <scope>NUCLEOTIDE SEQUENCE [LARGE SCALE GENOMIC DNA]</scope>
    <source>
        <strain evidence="1">DSM 3132</strain>
    </source>
</reference>
<keyword evidence="2" id="KW-1185">Reference proteome</keyword>
<dbReference type="RefSeq" id="WP_093796362.1">
    <property type="nucleotide sequence ID" value="NZ_CP155571.1"/>
</dbReference>
<name>A0ABZ3IXG4_SPOA4</name>
<evidence type="ECO:0000313" key="2">
    <source>
        <dbReference type="Proteomes" id="UP000216052"/>
    </source>
</evidence>
<accession>A0ABZ3IXG4</accession>
<sequence length="166" mass="18840">MNSIDRLLALIPIPKVIKVRQHFSRPVVENIAGVGVPQFKRMAILDITKESHGGANGLGLGDYTTKRAFRKFNFEQTYANSLTTTVTSTAKMPIILKNDKQAIQACIKCSNQEDKANITIVRIKNMLSMEEIEISENLRYYVMEHPQLEVLSEPYTWCFNDDGNFV</sequence>
<dbReference type="Proteomes" id="UP000216052">
    <property type="component" value="Chromosome"/>
</dbReference>
<gene>
    <name evidence="1" type="ORF">SPACI_006990</name>
</gene>